<dbReference type="STRING" id="1265820.PCORN_13267"/>
<evidence type="ECO:0000256" key="1">
    <source>
        <dbReference type="SAM" id="Phobius"/>
    </source>
</evidence>
<protein>
    <submittedName>
        <fullName evidence="2">Uncharacterized protein</fullName>
    </submittedName>
</protein>
<organism evidence="2 3">
    <name type="scientific">Listeria cornellensis FSL F6-0969</name>
    <dbReference type="NCBI Taxonomy" id="1265820"/>
    <lineage>
        <taxon>Bacteria</taxon>
        <taxon>Bacillati</taxon>
        <taxon>Bacillota</taxon>
        <taxon>Bacilli</taxon>
        <taxon>Bacillales</taxon>
        <taxon>Listeriaceae</taxon>
        <taxon>Listeria</taxon>
    </lineage>
</organism>
<feature type="transmembrane region" description="Helical" evidence="1">
    <location>
        <begin position="6"/>
        <end position="32"/>
    </location>
</feature>
<accession>W7C3S8</accession>
<evidence type="ECO:0000313" key="3">
    <source>
        <dbReference type="Proteomes" id="UP000019254"/>
    </source>
</evidence>
<dbReference type="AlphaFoldDB" id="W7C3S8"/>
<dbReference type="EMBL" id="AODE01000026">
    <property type="protein sequence ID" value="EUJ27303.1"/>
    <property type="molecule type" value="Genomic_DNA"/>
</dbReference>
<keyword evidence="3" id="KW-1185">Reference proteome</keyword>
<keyword evidence="1" id="KW-1133">Transmembrane helix</keyword>
<comment type="caution">
    <text evidence="2">The sequence shown here is derived from an EMBL/GenBank/DDBJ whole genome shotgun (WGS) entry which is preliminary data.</text>
</comment>
<keyword evidence="1" id="KW-0812">Transmembrane</keyword>
<evidence type="ECO:0000313" key="2">
    <source>
        <dbReference type="EMBL" id="EUJ27303.1"/>
    </source>
</evidence>
<name>W7C3S8_9LIST</name>
<reference evidence="2 3" key="1">
    <citation type="journal article" date="2014" name="Int. J. Syst. Evol. Microbiol.">
        <title>Listeria floridensis sp. nov., Listeria aquatica sp. nov., Listeria cornellensis sp. nov., Listeria riparia sp. nov. and Listeria grandensis sp. nov., from agricultural and natural environments.</title>
        <authorList>
            <person name="den Bakker H.C."/>
            <person name="Warchocki S."/>
            <person name="Wright E.M."/>
            <person name="Allred A.F."/>
            <person name="Ahlstrom C."/>
            <person name="Manuel C.S."/>
            <person name="Stasiewicz M.J."/>
            <person name="Burrell A."/>
            <person name="Roof S."/>
            <person name="Strawn L."/>
            <person name="Fortes E.D."/>
            <person name="Nightingale K.K."/>
            <person name="Kephart D."/>
            <person name="Wiedmann M."/>
        </authorList>
    </citation>
    <scope>NUCLEOTIDE SEQUENCE [LARGE SCALE GENOMIC DNA]</scope>
    <source>
        <strain evidence="3">FSL F6-969</strain>
    </source>
</reference>
<keyword evidence="1" id="KW-0472">Membrane</keyword>
<gene>
    <name evidence="2" type="ORF">PCORN_13267</name>
</gene>
<dbReference type="Proteomes" id="UP000019254">
    <property type="component" value="Unassembled WGS sequence"/>
</dbReference>
<proteinExistence type="predicted"/>
<feature type="transmembrane region" description="Helical" evidence="1">
    <location>
        <begin position="53"/>
        <end position="79"/>
    </location>
</feature>
<sequence length="95" mass="10383">MGTFIFFYVLGVAGVLAVMIVLYCGVASQLILDMESHSLIFVADNFILKDLKIPLVGSFIVEMVVIVYTFICTIVLGFLGSKYRKLGGDEDVNPA</sequence>